<protein>
    <submittedName>
        <fullName evidence="2">DUF2975 domain-containing protein</fullName>
    </submittedName>
</protein>
<proteinExistence type="predicted"/>
<gene>
    <name evidence="2" type="ORF">CHL78_005995</name>
</gene>
<dbReference type="InterPro" id="IPR021354">
    <property type="entry name" value="DUF2975"/>
</dbReference>
<keyword evidence="1" id="KW-0472">Membrane</keyword>
<comment type="caution">
    <text evidence="2">The sequence shown here is derived from an EMBL/GenBank/DDBJ whole genome shotgun (WGS) entry which is preliminary data.</text>
</comment>
<keyword evidence="1" id="KW-0812">Transmembrane</keyword>
<evidence type="ECO:0000313" key="2">
    <source>
        <dbReference type="EMBL" id="RDY28145.1"/>
    </source>
</evidence>
<dbReference type="AlphaFoldDB" id="A0A371J5X1"/>
<dbReference type="Proteomes" id="UP000215694">
    <property type="component" value="Unassembled WGS sequence"/>
</dbReference>
<feature type="transmembrane region" description="Helical" evidence="1">
    <location>
        <begin position="50"/>
        <end position="69"/>
    </location>
</feature>
<reference evidence="2 3" key="1">
    <citation type="journal article" date="2017" name="Genome Announc.">
        <title>Draft Genome Sequence of Romboutsia weinsteinii sp. nov. Strain CCRI-19649(T) Isolated from Surface Water.</title>
        <authorList>
            <person name="Maheux A.F."/>
            <person name="Boudreau D.K."/>
            <person name="Berube E."/>
            <person name="Boissinot M."/>
            <person name="Cantin P."/>
            <person name="Raymond F."/>
            <person name="Corbeil J."/>
            <person name="Omar R.F."/>
            <person name="Bergeron M.G."/>
        </authorList>
    </citation>
    <scope>NUCLEOTIDE SEQUENCE [LARGE SCALE GENOMIC DNA]</scope>
    <source>
        <strain evidence="2 3">CCRI-19649</strain>
    </source>
</reference>
<dbReference type="OrthoDB" id="1757352at2"/>
<keyword evidence="3" id="KW-1185">Reference proteome</keyword>
<dbReference type="EMBL" id="NOJY02000008">
    <property type="protein sequence ID" value="RDY28145.1"/>
    <property type="molecule type" value="Genomic_DNA"/>
</dbReference>
<sequence length="157" mass="17842">MRSDFIRNALSTFLFLISILLGGLTIILLIRKIFELASDYSFLKLVEFTFLVVYTCNFFIVTVKLILLLESSGSTPFIFDNVKRLKTMGYCLLFNSIYDCVMDFRLNLDANIRIFGTENGGISGPMIVCLLAALMCFVMAEIFDKAIKIKEEQDLTI</sequence>
<dbReference type="RefSeq" id="WP_094368216.1">
    <property type="nucleotide sequence ID" value="NZ_NOJY02000008.1"/>
</dbReference>
<feature type="transmembrane region" description="Helical" evidence="1">
    <location>
        <begin position="90"/>
        <end position="108"/>
    </location>
</feature>
<keyword evidence="1" id="KW-1133">Transmembrane helix</keyword>
<dbReference type="Pfam" id="PF11188">
    <property type="entry name" value="DUF2975"/>
    <property type="match status" value="1"/>
</dbReference>
<evidence type="ECO:0000256" key="1">
    <source>
        <dbReference type="SAM" id="Phobius"/>
    </source>
</evidence>
<accession>A0A371J5X1</accession>
<name>A0A371J5X1_9FIRM</name>
<feature type="transmembrane region" description="Helical" evidence="1">
    <location>
        <begin position="12"/>
        <end position="30"/>
    </location>
</feature>
<organism evidence="2 3">
    <name type="scientific">Romboutsia weinsteinii</name>
    <dbReference type="NCBI Taxonomy" id="2020949"/>
    <lineage>
        <taxon>Bacteria</taxon>
        <taxon>Bacillati</taxon>
        <taxon>Bacillota</taxon>
        <taxon>Clostridia</taxon>
        <taxon>Peptostreptococcales</taxon>
        <taxon>Peptostreptococcaceae</taxon>
        <taxon>Romboutsia</taxon>
    </lineage>
</organism>
<feature type="transmembrane region" description="Helical" evidence="1">
    <location>
        <begin position="120"/>
        <end position="140"/>
    </location>
</feature>
<evidence type="ECO:0000313" key="3">
    <source>
        <dbReference type="Proteomes" id="UP000215694"/>
    </source>
</evidence>